<name>A0A1T2L3N0_9GAMM</name>
<comment type="caution">
    <text evidence="1">The sequence shown here is derived from an EMBL/GenBank/DDBJ whole genome shotgun (WGS) entry which is preliminary data.</text>
</comment>
<protein>
    <submittedName>
        <fullName evidence="1">Uncharacterized protein</fullName>
    </submittedName>
</protein>
<evidence type="ECO:0000313" key="1">
    <source>
        <dbReference type="EMBL" id="OOZ39715.1"/>
    </source>
</evidence>
<proteinExistence type="predicted"/>
<sequence length="206" mass="23591">MNLLVPEARDGAWHAVRFKQVWPEGEKARWHIDTLIAHRVVAPTLLTFQSEIPLWRFHRRASRDLAGHRFSFIFYATEEVADAVTEELESSELVASLRDTRVLEGVIRSDYGGDAWQLSATSDASWSEAVQRSWPHFIMGVSRTWLELIASIAQGRVDATTDTEALIERYAEIDAEVTELWSDHGQHAFLHHLNAIYGYKPFGIRY</sequence>
<gene>
    <name evidence="1" type="ORF">BOW53_10370</name>
</gene>
<evidence type="ECO:0000313" key="2">
    <source>
        <dbReference type="Proteomes" id="UP000191110"/>
    </source>
</evidence>
<organism evidence="1 2">
    <name type="scientific">Solemya pervernicosa gill symbiont</name>
    <dbReference type="NCBI Taxonomy" id="642797"/>
    <lineage>
        <taxon>Bacteria</taxon>
        <taxon>Pseudomonadati</taxon>
        <taxon>Pseudomonadota</taxon>
        <taxon>Gammaproteobacteria</taxon>
        <taxon>sulfur-oxidizing symbionts</taxon>
    </lineage>
</organism>
<accession>A0A1T2L3N0</accession>
<dbReference type="AlphaFoldDB" id="A0A1T2L3N0"/>
<dbReference type="EMBL" id="MPRL01000043">
    <property type="protein sequence ID" value="OOZ39715.1"/>
    <property type="molecule type" value="Genomic_DNA"/>
</dbReference>
<reference evidence="1 2" key="1">
    <citation type="submission" date="2016-11" db="EMBL/GenBank/DDBJ databases">
        <title>Mixed transmission modes and dynamic genome evolution in an obligate animal-bacterial symbiosis.</title>
        <authorList>
            <person name="Russell S.L."/>
            <person name="Corbett-Detig R.B."/>
            <person name="Cavanaugh C.M."/>
        </authorList>
    </citation>
    <scope>NUCLEOTIDE SEQUENCE [LARGE SCALE GENOMIC DNA]</scope>
    <source>
        <strain evidence="1">Sveles-Q1</strain>
    </source>
</reference>
<keyword evidence="2" id="KW-1185">Reference proteome</keyword>
<dbReference type="Proteomes" id="UP000191110">
    <property type="component" value="Unassembled WGS sequence"/>
</dbReference>